<protein>
    <recommendedName>
        <fullName evidence="5">phosphoserine transaminase</fullName>
        <ecNumber evidence="5">2.6.1.52</ecNumber>
    </recommendedName>
    <alternativeName>
        <fullName evidence="13">Phosphohydroxythreonine aminotransferase</fullName>
    </alternativeName>
</protein>
<comment type="catalytic activity">
    <reaction evidence="15">
        <text>O-phospho-L-serine + 2-oxoglutarate = 3-phosphooxypyruvate + L-glutamate</text>
        <dbReference type="Rhea" id="RHEA:14329"/>
        <dbReference type="ChEBI" id="CHEBI:16810"/>
        <dbReference type="ChEBI" id="CHEBI:18110"/>
        <dbReference type="ChEBI" id="CHEBI:29985"/>
        <dbReference type="ChEBI" id="CHEBI:57524"/>
        <dbReference type="EC" id="2.6.1.52"/>
    </reaction>
</comment>
<organism evidence="17 18">
    <name type="scientific">Enemella evansiae</name>
    <dbReference type="NCBI Taxonomy" id="2016499"/>
    <lineage>
        <taxon>Bacteria</taxon>
        <taxon>Bacillati</taxon>
        <taxon>Actinomycetota</taxon>
        <taxon>Actinomycetes</taxon>
        <taxon>Propionibacteriales</taxon>
        <taxon>Propionibacteriaceae</taxon>
        <taxon>Enemella</taxon>
    </lineage>
</organism>
<evidence type="ECO:0000256" key="15">
    <source>
        <dbReference type="ARBA" id="ARBA00049007"/>
    </source>
</evidence>
<dbReference type="SUPFAM" id="SSF53383">
    <property type="entry name" value="PLP-dependent transferases"/>
    <property type="match status" value="1"/>
</dbReference>
<evidence type="ECO:0000313" key="18">
    <source>
        <dbReference type="Proteomes" id="UP000215896"/>
    </source>
</evidence>
<dbReference type="InterPro" id="IPR000192">
    <property type="entry name" value="Aminotrans_V_dom"/>
</dbReference>
<evidence type="ECO:0000256" key="10">
    <source>
        <dbReference type="ARBA" id="ARBA00022898"/>
    </source>
</evidence>
<comment type="catalytic activity">
    <reaction evidence="14">
        <text>4-(phosphooxy)-L-threonine + 2-oxoglutarate = (R)-3-hydroxy-2-oxo-4-phosphooxybutanoate + L-glutamate</text>
        <dbReference type="Rhea" id="RHEA:16573"/>
        <dbReference type="ChEBI" id="CHEBI:16810"/>
        <dbReference type="ChEBI" id="CHEBI:29985"/>
        <dbReference type="ChEBI" id="CHEBI:58452"/>
        <dbReference type="ChEBI" id="CHEBI:58538"/>
        <dbReference type="EC" id="2.6.1.52"/>
    </reaction>
</comment>
<gene>
    <name evidence="17" type="ORF">CGZ94_14690</name>
</gene>
<evidence type="ECO:0000256" key="7">
    <source>
        <dbReference type="ARBA" id="ARBA00022576"/>
    </source>
</evidence>
<evidence type="ECO:0000256" key="14">
    <source>
        <dbReference type="ARBA" id="ARBA00047630"/>
    </source>
</evidence>
<dbReference type="GO" id="GO:0008453">
    <property type="term" value="F:alanine-glyoxylate transaminase activity"/>
    <property type="evidence" value="ECO:0007669"/>
    <property type="project" value="TreeGrafter"/>
</dbReference>
<reference evidence="17 18" key="1">
    <citation type="submission" date="2017-07" db="EMBL/GenBank/DDBJ databases">
        <title>Draft whole genome sequences of clinical Proprionibacteriaceae strains.</title>
        <authorList>
            <person name="Bernier A.-M."/>
            <person name="Bernard K."/>
            <person name="Domingo M.-C."/>
        </authorList>
    </citation>
    <scope>NUCLEOTIDE SEQUENCE [LARGE SCALE GENOMIC DNA]</scope>
    <source>
        <strain evidence="17 18">NML 030167</strain>
    </source>
</reference>
<dbReference type="PANTHER" id="PTHR21152">
    <property type="entry name" value="AMINOTRANSFERASE CLASS V"/>
    <property type="match status" value="1"/>
</dbReference>
<evidence type="ECO:0000256" key="12">
    <source>
        <dbReference type="ARBA" id="ARBA00023299"/>
    </source>
</evidence>
<dbReference type="PANTHER" id="PTHR21152:SF40">
    <property type="entry name" value="ALANINE--GLYOXYLATE AMINOTRANSFERASE"/>
    <property type="match status" value="1"/>
</dbReference>
<keyword evidence="10" id="KW-0663">Pyridoxal phosphate</keyword>
<dbReference type="PIRSF" id="PIRSF000525">
    <property type="entry name" value="SerC"/>
    <property type="match status" value="1"/>
</dbReference>
<evidence type="ECO:0000256" key="13">
    <source>
        <dbReference type="ARBA" id="ARBA00031421"/>
    </source>
</evidence>
<dbReference type="Pfam" id="PF00266">
    <property type="entry name" value="Aminotran_5"/>
    <property type="match status" value="1"/>
</dbReference>
<dbReference type="EMBL" id="NMVO01000015">
    <property type="protein sequence ID" value="OYO11663.1"/>
    <property type="molecule type" value="Genomic_DNA"/>
</dbReference>
<proteinExistence type="inferred from homology"/>
<evidence type="ECO:0000259" key="16">
    <source>
        <dbReference type="Pfam" id="PF00266"/>
    </source>
</evidence>
<evidence type="ECO:0000256" key="2">
    <source>
        <dbReference type="ARBA" id="ARBA00003483"/>
    </source>
</evidence>
<dbReference type="InterPro" id="IPR022278">
    <property type="entry name" value="Pser_aminoTfrase"/>
</dbReference>
<evidence type="ECO:0000256" key="4">
    <source>
        <dbReference type="ARBA" id="ARBA00006904"/>
    </source>
</evidence>
<dbReference type="GO" id="GO:0008615">
    <property type="term" value="P:pyridoxine biosynthetic process"/>
    <property type="evidence" value="ECO:0007669"/>
    <property type="project" value="UniProtKB-KW"/>
</dbReference>
<dbReference type="InterPro" id="IPR015424">
    <property type="entry name" value="PyrdxlP-dep_Trfase"/>
</dbReference>
<dbReference type="Gene3D" id="3.40.640.10">
    <property type="entry name" value="Type I PLP-dependent aspartate aminotransferase-like (Major domain)"/>
    <property type="match status" value="1"/>
</dbReference>
<dbReference type="GO" id="GO:0019265">
    <property type="term" value="P:glycine biosynthetic process, by transamination of glyoxylate"/>
    <property type="evidence" value="ECO:0007669"/>
    <property type="project" value="TreeGrafter"/>
</dbReference>
<accession>A0A255GBM0</accession>
<evidence type="ECO:0000256" key="1">
    <source>
        <dbReference type="ARBA" id="ARBA00001933"/>
    </source>
</evidence>
<comment type="pathway">
    <text evidence="3">Amino-acid biosynthesis; L-serine biosynthesis; L-serine from 3-phospho-D-glycerate: step 2/3.</text>
</comment>
<comment type="function">
    <text evidence="2">Catalyzes the reversible conversion of 3-phosphohydroxypyruvate to phosphoserine and of 3-hydroxy-2-oxo-4-phosphonooxybutanoate to phosphohydroxythreonine.</text>
</comment>
<dbReference type="InterPro" id="IPR015421">
    <property type="entry name" value="PyrdxlP-dep_Trfase_major"/>
</dbReference>
<dbReference type="UniPathway" id="UPA00135">
    <property type="reaction ID" value="UER00197"/>
</dbReference>
<dbReference type="NCBIfam" id="TIGR01366">
    <property type="entry name" value="serC_3"/>
    <property type="match status" value="1"/>
</dbReference>
<keyword evidence="18" id="KW-1185">Reference proteome</keyword>
<evidence type="ECO:0000313" key="17">
    <source>
        <dbReference type="EMBL" id="OYO11663.1"/>
    </source>
</evidence>
<dbReference type="InterPro" id="IPR006272">
    <property type="entry name" value="Pser_aminoTfrase_mycobac"/>
</dbReference>
<dbReference type="Proteomes" id="UP000215896">
    <property type="component" value="Unassembled WGS sequence"/>
</dbReference>
<evidence type="ECO:0000256" key="11">
    <source>
        <dbReference type="ARBA" id="ARBA00023096"/>
    </source>
</evidence>
<evidence type="ECO:0000256" key="8">
    <source>
        <dbReference type="ARBA" id="ARBA00022605"/>
    </source>
</evidence>
<keyword evidence="6" id="KW-0963">Cytoplasm</keyword>
<name>A0A255GBM0_9ACTN</name>
<dbReference type="AlphaFoldDB" id="A0A255GBM0"/>
<keyword evidence="7" id="KW-0032">Aminotransferase</keyword>
<evidence type="ECO:0000256" key="3">
    <source>
        <dbReference type="ARBA" id="ARBA00005099"/>
    </source>
</evidence>
<keyword evidence="9" id="KW-0808">Transferase</keyword>
<dbReference type="InterPro" id="IPR015422">
    <property type="entry name" value="PyrdxlP-dep_Trfase_small"/>
</dbReference>
<dbReference type="GO" id="GO:0004648">
    <property type="term" value="F:O-phospho-L-serine:2-oxoglutarate aminotransferase activity"/>
    <property type="evidence" value="ECO:0007669"/>
    <property type="project" value="UniProtKB-EC"/>
</dbReference>
<comment type="similarity">
    <text evidence="4">Belongs to the class-V pyridoxal-phosphate-dependent aminotransferase family. SerC subfamily.</text>
</comment>
<evidence type="ECO:0000256" key="5">
    <source>
        <dbReference type="ARBA" id="ARBA00013030"/>
    </source>
</evidence>
<comment type="caution">
    <text evidence="17">The sequence shown here is derived from an EMBL/GenBank/DDBJ whole genome shotgun (WGS) entry which is preliminary data.</text>
</comment>
<dbReference type="RefSeq" id="WP_094355651.1">
    <property type="nucleotide sequence ID" value="NZ_NMVK01000003.1"/>
</dbReference>
<dbReference type="GO" id="GO:0004760">
    <property type="term" value="F:L-serine-pyruvate transaminase activity"/>
    <property type="evidence" value="ECO:0007669"/>
    <property type="project" value="TreeGrafter"/>
</dbReference>
<sequence length="371" mass="40029">MPMEIPPLMLPRDGRFGCGPAKVRPAAVEALTDAAPTLLGTSHRQEPVKDLVHRVRAGLGTLYGLPDGYQVVLGNGGASTFWDLAVCSLIEQRSAHGVFGEFSSKFAKAAAAAPHLADPAVFESPAGTVRLPEATEGVDVYAWAHNETSTGALAPVHRIGGEEALVLIDGTSAAGGVGVDLTAVDVYYFAPQKGFASDGGLWLAFLSPRAIERMERIAASDRWIPEMLSLKAAYDNSLKDQTLNTPAIATLFLMAEQLSWLLENGGMAYAEQRTRASSMRLYRWALENPLTTPFVAEPEHRSPVVGTIDFDESVDAAELATVLRANGVVDTEPYRKLGRNQLRIGLFPAIDPEDVTALTHCIDWVLPRVRR</sequence>
<dbReference type="GO" id="GO:0006564">
    <property type="term" value="P:L-serine biosynthetic process"/>
    <property type="evidence" value="ECO:0007669"/>
    <property type="project" value="UniProtKB-KW"/>
</dbReference>
<dbReference type="EC" id="2.6.1.52" evidence="5"/>
<dbReference type="Gene3D" id="3.90.1150.10">
    <property type="entry name" value="Aspartate Aminotransferase, domain 1"/>
    <property type="match status" value="1"/>
</dbReference>
<evidence type="ECO:0000256" key="9">
    <source>
        <dbReference type="ARBA" id="ARBA00022679"/>
    </source>
</evidence>
<keyword evidence="12" id="KW-0718">Serine biosynthesis</keyword>
<keyword evidence="8" id="KW-0028">Amino-acid biosynthesis</keyword>
<dbReference type="OrthoDB" id="975012at2"/>
<evidence type="ECO:0000256" key="6">
    <source>
        <dbReference type="ARBA" id="ARBA00022490"/>
    </source>
</evidence>
<comment type="cofactor">
    <cofactor evidence="1">
        <name>pyridoxal 5'-phosphate</name>
        <dbReference type="ChEBI" id="CHEBI:597326"/>
    </cofactor>
</comment>
<feature type="domain" description="Aminotransferase class V" evidence="16">
    <location>
        <begin position="136"/>
        <end position="328"/>
    </location>
</feature>
<keyword evidence="11" id="KW-0664">Pyridoxine biosynthesis</keyword>